<accession>A0AA39WY36</accession>
<reference evidence="1" key="1">
    <citation type="submission" date="2023-06" db="EMBL/GenBank/DDBJ databases">
        <title>Genome-scale phylogeny and comparative genomics of the fungal order Sordariales.</title>
        <authorList>
            <consortium name="Lawrence Berkeley National Laboratory"/>
            <person name="Hensen N."/>
            <person name="Bonometti L."/>
            <person name="Westerberg I."/>
            <person name="Brannstrom I.O."/>
            <person name="Guillou S."/>
            <person name="Cros-Aarteil S."/>
            <person name="Calhoun S."/>
            <person name="Haridas S."/>
            <person name="Kuo A."/>
            <person name="Mondo S."/>
            <person name="Pangilinan J."/>
            <person name="Riley R."/>
            <person name="Labutti K."/>
            <person name="Andreopoulos B."/>
            <person name="Lipzen A."/>
            <person name="Chen C."/>
            <person name="Yanf M."/>
            <person name="Daum C."/>
            <person name="Ng V."/>
            <person name="Clum A."/>
            <person name="Steindorff A."/>
            <person name="Ohm R."/>
            <person name="Martin F."/>
            <person name="Silar P."/>
            <person name="Natvig D."/>
            <person name="Lalanne C."/>
            <person name="Gautier V."/>
            <person name="Ament-Velasquez S.L."/>
            <person name="Kruys A."/>
            <person name="Hutchinson M.I."/>
            <person name="Powell A.J."/>
            <person name="Barry K."/>
            <person name="Miller A.N."/>
            <person name="Grigoriev I.V."/>
            <person name="Debuchy R."/>
            <person name="Gladieux P."/>
            <person name="Thoren M.H."/>
            <person name="Johannesson H."/>
        </authorList>
    </citation>
    <scope>NUCLEOTIDE SEQUENCE</scope>
    <source>
        <strain evidence="1">CBS 606.72</strain>
    </source>
</reference>
<evidence type="ECO:0000313" key="2">
    <source>
        <dbReference type="Proteomes" id="UP001175000"/>
    </source>
</evidence>
<dbReference type="Proteomes" id="UP001175000">
    <property type="component" value="Unassembled WGS sequence"/>
</dbReference>
<protein>
    <submittedName>
        <fullName evidence="1">Uncharacterized protein</fullName>
    </submittedName>
</protein>
<dbReference type="EMBL" id="JAULSU010000003">
    <property type="protein sequence ID" value="KAK0623385.1"/>
    <property type="molecule type" value="Genomic_DNA"/>
</dbReference>
<comment type="caution">
    <text evidence="1">The sequence shown here is derived from an EMBL/GenBank/DDBJ whole genome shotgun (WGS) entry which is preliminary data.</text>
</comment>
<keyword evidence="2" id="KW-1185">Reference proteome</keyword>
<name>A0AA39WY36_9PEZI</name>
<organism evidence="1 2">
    <name type="scientific">Immersiella caudata</name>
    <dbReference type="NCBI Taxonomy" id="314043"/>
    <lineage>
        <taxon>Eukaryota</taxon>
        <taxon>Fungi</taxon>
        <taxon>Dikarya</taxon>
        <taxon>Ascomycota</taxon>
        <taxon>Pezizomycotina</taxon>
        <taxon>Sordariomycetes</taxon>
        <taxon>Sordariomycetidae</taxon>
        <taxon>Sordariales</taxon>
        <taxon>Lasiosphaeriaceae</taxon>
        <taxon>Immersiella</taxon>
    </lineage>
</organism>
<dbReference type="AlphaFoldDB" id="A0AA39WY36"/>
<evidence type="ECO:0000313" key="1">
    <source>
        <dbReference type="EMBL" id="KAK0623385.1"/>
    </source>
</evidence>
<proteinExistence type="predicted"/>
<gene>
    <name evidence="1" type="ORF">B0T14DRAFT_175391</name>
</gene>
<sequence>MPQLFANLTKNSTICSTHGGPLWADNVNKRLFLVGGQCGSPSTPLVTSTVSRTARGSQFPSAAKLTTMVDGSPTIPSWTGAGRARRARDFENTTWIRTTGPMGRDRIPSAGRRGPWCLSQWEMGACWYTLGRSGQ</sequence>